<dbReference type="InterPro" id="IPR022035">
    <property type="entry name" value="PCIF1_WW"/>
</dbReference>
<dbReference type="GO" id="GO:0099122">
    <property type="term" value="F:RNA polymerase II C-terminal domain binding"/>
    <property type="evidence" value="ECO:0007669"/>
    <property type="project" value="InterPro"/>
</dbReference>
<accession>A0A6C0H738</accession>
<dbReference type="PANTHER" id="PTHR21727">
    <property type="entry name" value="PHOSPHORYLATED CTD INTERACTING FACTOR 1"/>
    <property type="match status" value="1"/>
</dbReference>
<name>A0A6C0H738_9ZZZZ</name>
<evidence type="ECO:0000259" key="1">
    <source>
        <dbReference type="Pfam" id="PF12237"/>
    </source>
</evidence>
<dbReference type="InterPro" id="IPR039881">
    <property type="entry name" value="PCIF1-like"/>
</dbReference>
<proteinExistence type="predicted"/>
<protein>
    <recommendedName>
        <fullName evidence="1">PCIF1 WW domain-containing protein</fullName>
    </recommendedName>
</protein>
<organism evidence="2">
    <name type="scientific">viral metagenome</name>
    <dbReference type="NCBI Taxonomy" id="1070528"/>
    <lineage>
        <taxon>unclassified sequences</taxon>
        <taxon>metagenomes</taxon>
        <taxon>organismal metagenomes</taxon>
    </lineage>
</organism>
<dbReference type="EMBL" id="MN739896">
    <property type="protein sequence ID" value="QHT76401.1"/>
    <property type="molecule type" value="Genomic_DNA"/>
</dbReference>
<sequence>MEINTNNFNFIYNNKIYDYESISNNHIILDIYRLTLYEKLKRKVLKERHKYKKKLDYINNSNIDTNDKNVFISSNLCKDILGILLFNHNFKTSYDPIFDIETPFNEDNITQLLIKEKCIGYLTSNIIKNIIYLYPLLSKKYIKYYNKIKNNISDIDNIKYTITYEEDYDYTILYLNIENNNYSLKYLKYIKIPTHIFYHLIKLYNTKIYKNYTSTELLDNKIIEYIYILFNRYFIFSNGNNQASILPSFKKLLKEHFNIKIELFGSPLNTSNNMFGSYFYDIDKVFGSIGNYFQINIKKGYYELNPPFDVCLMKNMFDKSLNELINAETNKEALLFCFIIPTSFFKYNRLPHKLNNFIKYNIYLHKDKFPYIRYNRLFTKTIVAPIVNTHIIICHNNYINNYVKKNVDKFKSILNIWINKKYTT</sequence>
<reference evidence="2" key="1">
    <citation type="journal article" date="2020" name="Nature">
        <title>Giant virus diversity and host interactions through global metagenomics.</title>
        <authorList>
            <person name="Schulz F."/>
            <person name="Roux S."/>
            <person name="Paez-Espino D."/>
            <person name="Jungbluth S."/>
            <person name="Walsh D.A."/>
            <person name="Denef V.J."/>
            <person name="McMahon K.D."/>
            <person name="Konstantinidis K.T."/>
            <person name="Eloe-Fadrosh E.A."/>
            <person name="Kyrpides N.C."/>
            <person name="Woyke T."/>
        </authorList>
    </citation>
    <scope>NUCLEOTIDE SEQUENCE</scope>
    <source>
        <strain evidence="2">GVMAG-M-3300023179-82</strain>
    </source>
</reference>
<feature type="domain" description="PCIF1 WW" evidence="1">
    <location>
        <begin position="208"/>
        <end position="342"/>
    </location>
</feature>
<dbReference type="AlphaFoldDB" id="A0A6C0H738"/>
<dbReference type="GO" id="GO:0016422">
    <property type="term" value="F:mRNA (2'-O-methyladenosine-N6-)-methyltransferase activity"/>
    <property type="evidence" value="ECO:0007669"/>
    <property type="project" value="InterPro"/>
</dbReference>
<evidence type="ECO:0000313" key="2">
    <source>
        <dbReference type="EMBL" id="QHT76401.1"/>
    </source>
</evidence>
<dbReference type="PANTHER" id="PTHR21727:SF0">
    <property type="entry name" value="MRNA (2'-O-METHYLADENOSINE-N(6)-)-METHYLTRANSFERASE"/>
    <property type="match status" value="1"/>
</dbReference>
<dbReference type="Pfam" id="PF12237">
    <property type="entry name" value="PCIF1_WW"/>
    <property type="match status" value="1"/>
</dbReference>